<dbReference type="InterPro" id="IPR007235">
    <property type="entry name" value="Glyco_trans_28_C"/>
</dbReference>
<dbReference type="Proteomes" id="UP000004324">
    <property type="component" value="Unassembled WGS sequence"/>
</dbReference>
<reference evidence="4 5" key="1">
    <citation type="journal article" date="2012" name="J. Bacteriol.">
        <title>Draft Genome Sequences for Two Metal-Reducing Pelosinus fermentans Strains Isolated from a Cr(VI)-Contaminated Site and for Type Strain R7.</title>
        <authorList>
            <person name="Brown S.D."/>
            <person name="Podar M."/>
            <person name="Klingeman D.M."/>
            <person name="Johnson C.M."/>
            <person name="Yang Z.K."/>
            <person name="Utturkar S.M."/>
            <person name="Land M.L."/>
            <person name="Mosher J.J."/>
            <person name="Hurt R.A.Jr."/>
            <person name="Phelps T.J."/>
            <person name="Palumbo A.V."/>
            <person name="Arkin A.P."/>
            <person name="Hazen T.C."/>
            <person name="Elias D.A."/>
        </authorList>
    </citation>
    <scope>NUCLEOTIDE SEQUENCE [LARGE SCALE GENOMIC DNA]</scope>
    <source>
        <strain evidence="4 5">B4</strain>
    </source>
</reference>
<evidence type="ECO:0000256" key="2">
    <source>
        <dbReference type="PIRSR" id="PIRSR620023-2"/>
    </source>
</evidence>
<comment type="caution">
    <text evidence="4">The sequence shown here is derived from an EMBL/GenBank/DDBJ whole genome shotgun (WGS) entry which is preliminary data.</text>
</comment>
<gene>
    <name evidence="4" type="ORF">FB4_1776</name>
</gene>
<dbReference type="RefSeq" id="WP_007930202.1">
    <property type="nucleotide sequence ID" value="NZ_AKVJ01000002.1"/>
</dbReference>
<protein>
    <submittedName>
        <fullName evidence="4">Pseudaminic acid biosynthesis-associated protein PseG</fullName>
    </submittedName>
</protein>
<feature type="domain" description="Glycosyl transferase family 28 C-terminal" evidence="3">
    <location>
        <begin position="187"/>
        <end position="334"/>
    </location>
</feature>
<dbReference type="AlphaFoldDB" id="I9LK72"/>
<dbReference type="NCBIfam" id="TIGR03590">
    <property type="entry name" value="PseG"/>
    <property type="match status" value="1"/>
</dbReference>
<feature type="active site" description="Proton acceptor" evidence="1">
    <location>
        <position position="21"/>
    </location>
</feature>
<dbReference type="GO" id="GO:0016758">
    <property type="term" value="F:hexosyltransferase activity"/>
    <property type="evidence" value="ECO:0007669"/>
    <property type="project" value="InterPro"/>
</dbReference>
<dbReference type="Pfam" id="PF04101">
    <property type="entry name" value="Glyco_tran_28_C"/>
    <property type="match status" value="1"/>
</dbReference>
<evidence type="ECO:0000259" key="3">
    <source>
        <dbReference type="Pfam" id="PF04101"/>
    </source>
</evidence>
<dbReference type="Gene3D" id="3.40.50.11190">
    <property type="match status" value="1"/>
</dbReference>
<evidence type="ECO:0000313" key="5">
    <source>
        <dbReference type="Proteomes" id="UP000004324"/>
    </source>
</evidence>
<organism evidence="4 5">
    <name type="scientific">Pelosinus fermentans B4</name>
    <dbReference type="NCBI Taxonomy" id="1149862"/>
    <lineage>
        <taxon>Bacteria</taxon>
        <taxon>Bacillati</taxon>
        <taxon>Bacillota</taxon>
        <taxon>Negativicutes</taxon>
        <taxon>Selenomonadales</taxon>
        <taxon>Sporomusaceae</taxon>
        <taxon>Pelosinus</taxon>
    </lineage>
</organism>
<name>I9LK72_9FIRM</name>
<evidence type="ECO:0000313" key="4">
    <source>
        <dbReference type="EMBL" id="EIW20924.1"/>
    </source>
</evidence>
<proteinExistence type="predicted"/>
<dbReference type="SUPFAM" id="SSF53756">
    <property type="entry name" value="UDP-Glycosyltransferase/glycogen phosphorylase"/>
    <property type="match status" value="1"/>
</dbReference>
<dbReference type="Gene3D" id="3.40.50.2000">
    <property type="entry name" value="Glycogen Phosphorylase B"/>
    <property type="match status" value="1"/>
</dbReference>
<dbReference type="InterPro" id="IPR020023">
    <property type="entry name" value="PseG"/>
</dbReference>
<dbReference type="EMBL" id="AKVJ01000002">
    <property type="protein sequence ID" value="EIW20924.1"/>
    <property type="molecule type" value="Genomic_DNA"/>
</dbReference>
<dbReference type="PANTHER" id="PTHR21015">
    <property type="entry name" value="UDP-N-ACETYLGLUCOSAMINE--N-ACETYLMURAMYL-(PENTAPEPTIDE) PYROPHOSPHORYL-UNDECAPRENOL N-ACETYLGLUCOSAMINE TRANSFERASE 1"/>
    <property type="match status" value="1"/>
</dbReference>
<sequence>MENKVVVAIRVDSSVKIGSGHVMRCLTLAEQLSNLDVEVIFICSELAGTMANLIEEAGYVIEKIPYVEVAQDDIWKNDLQYTKKIMRSLKKQIDWLIVDHYALDNRWETGLRDYTKRIMVIDDLANRKHNCDLLLDQNLYPDMVSRYLDLVPLHCKQLLGPQYVLLRPEFYEARRRLRERDGKIKRVLLFFGGSDPTNETEKALEAVKLLKRSDITIDVVVGMANPNKKHIQRLCDNLPNCTFHCQVSNMAGLMASTDLAIGSGGTTTWERCFLGLPSLTIIVAENQEEVTSAVAQVGATIKMGYSGDVTALRIAELVENLFHNPILMKCMSKNALGLMGIQKKINNPSIVKLLLEDRSC</sequence>
<dbReference type="PATRIC" id="fig|1149862.3.peg.51"/>
<feature type="binding site" evidence="2">
    <location>
        <position position="167"/>
    </location>
    <ligand>
        <name>substrate</name>
    </ligand>
</feature>
<accession>I9LK72</accession>
<dbReference type="OrthoDB" id="9805604at2"/>
<dbReference type="PANTHER" id="PTHR21015:SF22">
    <property type="entry name" value="GLYCOSYLTRANSFERASE"/>
    <property type="match status" value="1"/>
</dbReference>
<keyword evidence="5" id="KW-1185">Reference proteome</keyword>
<feature type="binding site" evidence="2">
    <location>
        <position position="270"/>
    </location>
    <ligand>
        <name>substrate</name>
    </ligand>
</feature>
<evidence type="ECO:0000256" key="1">
    <source>
        <dbReference type="PIRSR" id="PIRSR620023-1"/>
    </source>
</evidence>